<feature type="domain" description="DNA2/NAM7 helicase helicase" evidence="6">
    <location>
        <begin position="303"/>
        <end position="374"/>
    </location>
</feature>
<organism evidence="8 9">
    <name type="scientific">Gloeobacter violaceus (strain ATCC 29082 / PCC 7421)</name>
    <dbReference type="NCBI Taxonomy" id="251221"/>
    <lineage>
        <taxon>Bacteria</taxon>
        <taxon>Bacillati</taxon>
        <taxon>Cyanobacteriota</taxon>
        <taxon>Cyanophyceae</taxon>
        <taxon>Gloeobacterales</taxon>
        <taxon>Gloeobacteraceae</taxon>
        <taxon>Gloeobacter</taxon>
    </lineage>
</organism>
<dbReference type="HOGENOM" id="CLU_008885_0_0_3"/>
<dbReference type="InterPro" id="IPR041679">
    <property type="entry name" value="DNA2/NAM7-like_C"/>
</dbReference>
<dbReference type="InterPro" id="IPR047187">
    <property type="entry name" value="SF1_C_Upf1"/>
</dbReference>
<dbReference type="OrthoDB" id="9757917at2"/>
<comment type="similarity">
    <text evidence="1">Belongs to the DNA2/NAM7 helicase family.</text>
</comment>
<dbReference type="STRING" id="251221.gene:10760453"/>
<protein>
    <submittedName>
        <fullName evidence="8">Glr2949 protein</fullName>
    </submittedName>
</protein>
<dbReference type="PANTHER" id="PTHR43788">
    <property type="entry name" value="DNA2/NAM7 HELICASE FAMILY MEMBER"/>
    <property type="match status" value="1"/>
</dbReference>
<dbReference type="InterPro" id="IPR027417">
    <property type="entry name" value="P-loop_NTPase"/>
</dbReference>
<dbReference type="eggNOG" id="COG1112">
    <property type="taxonomic scope" value="Bacteria"/>
</dbReference>
<dbReference type="GO" id="GO:0004386">
    <property type="term" value="F:helicase activity"/>
    <property type="evidence" value="ECO:0007669"/>
    <property type="project" value="UniProtKB-KW"/>
</dbReference>
<evidence type="ECO:0000259" key="6">
    <source>
        <dbReference type="Pfam" id="PF13086"/>
    </source>
</evidence>
<sequence>MSYPRSCRLSSTNTVSTQPATSIEHACLDVISYWHTSLLDAERLGLDGQVFKEETIHRAVTRAQLATGALNAQIVEWLFEKDDQDLQTAGETHPRAVGVRPDPLSPQAAREQAVGPTVAQQETEFVEVQLCPIRLIDERSGASVAPVWMPAVVSRCGQLSVGSQTPWIARRLLEPNEAYLTIGTIEAFNDYVSRAALPTDNWSKYWEYCHTMLQHVAGAGYDNLEMQGFRIAPEAYVFKGSQIPGITKHVRKLYEYMLANTVPPLAYHFTGAHLSTLCPLLDRDQQRRQALRHLGQMSGTYPLSPSQREALHHFFNCGVGEVLAINGPPGTGKTTLVQSLVASLWVECAVAASEPPVIVAASTNNQAVTNVIASFGNQEPMGGELARRWLPELLSYGLYLVSAAKPDEETKAFQCIKGSNNFFATLENEDYVRQAIPHFLDYSRRQYGQAIDSVQVAVEHLHRELKQLVECIHRLLSELLDCNGRYRQIIDLVEHMRGTLWQGSALPEPFEKLVVDTMRQIQSAEDGRKATEATYELLDTARYLAFLLTTHYWEGRWLLETQKLLQKALTGPRVARHKEEERRWRRYAKLTPCFVSTFYMLPRFFSVYEAGQDNAPLLEFLDLLVVDEAGQASPEVAGASFALARQALVVGDEQQIEPVWSIPEAIDCGNLLKHRLLSEQTQKPDFDITGRSASAGSVMRIAQCLSKYQKYPEQRGMFLSEHRRCVRQIINYCNELCYRGRLEPKTKEPTKMPVLSGEHHLTPMAYCDIHGKAQRVAGSWQNEIEAQAIVAWLVRERSALKAHYNQPIEKIVGIVTPFKVQARLIRTALRNVGILNLTVGTVHALQGAERPIVIFSSVYDALHKGSFFFDAKPNMLNVAVSRAKESFIVFGDMRIFRSQLEKASGASALPSHLLSRYLREHEGNALPGLLTQGQRSREESTIVPPTESVDSVLAEAKTDPLPKEIGTDEQPILDSESVSTHSAVWACPVCSAALEAGLSFDEDGRPTVLLRCSNREARQQPDHDGAIFTLRQIWWSARFGYLSP</sequence>
<evidence type="ECO:0000259" key="7">
    <source>
        <dbReference type="Pfam" id="PF13087"/>
    </source>
</evidence>
<dbReference type="AlphaFoldDB" id="Q7NCM9"/>
<reference evidence="8 9" key="1">
    <citation type="journal article" date="2003" name="DNA Res.">
        <title>Complete genome structure of Gloeobacter violaceus PCC 7421, a cyanobacterium that lacks thylakoids.</title>
        <authorList>
            <person name="Nakamura Y."/>
            <person name="Kaneko T."/>
            <person name="Sato S."/>
            <person name="Mimuro M."/>
            <person name="Miyashita H."/>
            <person name="Tsuchiya T."/>
            <person name="Sasamoto S."/>
            <person name="Watanabe A."/>
            <person name="Kawashima K."/>
            <person name="Kishida Y."/>
            <person name="Kiyokawa C."/>
            <person name="Kohara M."/>
            <person name="Matsumoto M."/>
            <person name="Matsuno A."/>
            <person name="Nakazaki N."/>
            <person name="Shimpo S."/>
            <person name="Takeuchi C."/>
            <person name="Yamada M."/>
            <person name="Tabata S."/>
        </authorList>
    </citation>
    <scope>NUCLEOTIDE SEQUENCE [LARGE SCALE GENOMIC DNA]</scope>
    <source>
        <strain evidence="9">ATCC 29082 / PCC 7421</strain>
    </source>
</reference>
<dbReference type="Gene3D" id="3.40.50.300">
    <property type="entry name" value="P-loop containing nucleotide triphosphate hydrolases"/>
    <property type="match status" value="2"/>
</dbReference>
<dbReference type="SUPFAM" id="SSF52540">
    <property type="entry name" value="P-loop containing nucleoside triphosphate hydrolases"/>
    <property type="match status" value="1"/>
</dbReference>
<dbReference type="EMBL" id="BA000045">
    <property type="protein sequence ID" value="BAC90890.1"/>
    <property type="molecule type" value="Genomic_DNA"/>
</dbReference>
<feature type="domain" description="DNA2/NAM7 helicase-like C-terminal" evidence="7">
    <location>
        <begin position="709"/>
        <end position="893"/>
    </location>
</feature>
<reference evidence="8 9" key="2">
    <citation type="journal article" date="2003" name="DNA Res.">
        <title>Complete genome structure of Gloeobacter violaceus PCC 7421, a cyanobacterium that lacks thylakoids (supplement).</title>
        <authorList>
            <person name="Nakamura Y."/>
            <person name="Kaneko T."/>
            <person name="Sato S."/>
            <person name="Mimuro M."/>
            <person name="Miyashita H."/>
            <person name="Tsuchiya T."/>
            <person name="Sasamoto S."/>
            <person name="Watanabe A."/>
            <person name="Kawashima K."/>
            <person name="Kishida Y."/>
            <person name="Kiyokawa C."/>
            <person name="Kohara M."/>
            <person name="Matsumoto M."/>
            <person name="Matsuno A."/>
            <person name="Nakazaki N."/>
            <person name="Shimpo S."/>
            <person name="Takeuchi C."/>
            <person name="Yamada M."/>
            <person name="Tabata S."/>
        </authorList>
    </citation>
    <scope>NUCLEOTIDE SEQUENCE [LARGE SCALE GENOMIC DNA]</scope>
    <source>
        <strain evidence="9">ATCC 29082 / PCC 7421</strain>
    </source>
</reference>
<dbReference type="GO" id="GO:0016787">
    <property type="term" value="F:hydrolase activity"/>
    <property type="evidence" value="ECO:0007669"/>
    <property type="project" value="UniProtKB-KW"/>
</dbReference>
<evidence type="ECO:0000313" key="9">
    <source>
        <dbReference type="Proteomes" id="UP000000557"/>
    </source>
</evidence>
<dbReference type="PhylomeDB" id="Q7NCM9"/>
<evidence type="ECO:0000256" key="4">
    <source>
        <dbReference type="ARBA" id="ARBA00022806"/>
    </source>
</evidence>
<dbReference type="GO" id="GO:0005524">
    <property type="term" value="F:ATP binding"/>
    <property type="evidence" value="ECO:0007669"/>
    <property type="project" value="UniProtKB-KW"/>
</dbReference>
<gene>
    <name evidence="8" type="ordered locus">glr2949</name>
</gene>
<dbReference type="InterPro" id="IPR041677">
    <property type="entry name" value="DNA2/NAM7_AAA_11"/>
</dbReference>
<evidence type="ECO:0000256" key="3">
    <source>
        <dbReference type="ARBA" id="ARBA00022801"/>
    </source>
</evidence>
<dbReference type="EnsemblBacteria" id="BAC90890">
    <property type="protein sequence ID" value="BAC90890"/>
    <property type="gene ID" value="BAC90890"/>
</dbReference>
<keyword evidence="2" id="KW-0547">Nucleotide-binding</keyword>
<keyword evidence="4" id="KW-0347">Helicase</keyword>
<dbReference type="CDD" id="cd18808">
    <property type="entry name" value="SF1_C_Upf1"/>
    <property type="match status" value="1"/>
</dbReference>
<dbReference type="KEGG" id="gvi:glr2949"/>
<evidence type="ECO:0000256" key="1">
    <source>
        <dbReference type="ARBA" id="ARBA00007913"/>
    </source>
</evidence>
<dbReference type="InterPro" id="IPR050534">
    <property type="entry name" value="Coronavir_polyprotein_1ab"/>
</dbReference>
<dbReference type="Pfam" id="PF13086">
    <property type="entry name" value="AAA_11"/>
    <property type="match status" value="1"/>
</dbReference>
<evidence type="ECO:0000313" key="8">
    <source>
        <dbReference type="EMBL" id="BAC90890.1"/>
    </source>
</evidence>
<dbReference type="PANTHER" id="PTHR43788:SF8">
    <property type="entry name" value="DNA-BINDING PROTEIN SMUBP-2"/>
    <property type="match status" value="1"/>
</dbReference>
<keyword evidence="5" id="KW-0067">ATP-binding</keyword>
<name>Q7NCM9_GLOVI</name>
<evidence type="ECO:0000256" key="2">
    <source>
        <dbReference type="ARBA" id="ARBA00022741"/>
    </source>
</evidence>
<keyword evidence="3" id="KW-0378">Hydrolase</keyword>
<dbReference type="Proteomes" id="UP000000557">
    <property type="component" value="Chromosome"/>
</dbReference>
<dbReference type="Pfam" id="PF13087">
    <property type="entry name" value="AAA_12"/>
    <property type="match status" value="1"/>
</dbReference>
<dbReference type="PATRIC" id="fig|251221.4.peg.2976"/>
<keyword evidence="9" id="KW-1185">Reference proteome</keyword>
<accession>Q7NCM9</accession>
<dbReference type="eggNOG" id="COG0467">
    <property type="taxonomic scope" value="Bacteria"/>
</dbReference>
<proteinExistence type="inferred from homology"/>
<dbReference type="InParanoid" id="Q7NCM9"/>
<evidence type="ECO:0000256" key="5">
    <source>
        <dbReference type="ARBA" id="ARBA00022840"/>
    </source>
</evidence>